<dbReference type="Gene3D" id="3.20.20.70">
    <property type="entry name" value="Aldolase class I"/>
    <property type="match status" value="1"/>
</dbReference>
<feature type="binding site" evidence="7">
    <location>
        <position position="78"/>
    </location>
    <ligand>
        <name>[4Fe-4S] cluster</name>
        <dbReference type="ChEBI" id="CHEBI:49883"/>
        <note>4Fe-4S-S-AdoMet</note>
    </ligand>
</feature>
<dbReference type="GO" id="GO:0044272">
    <property type="term" value="P:sulfur compound biosynthetic process"/>
    <property type="evidence" value="ECO:0007669"/>
    <property type="project" value="UniProtKB-ARBA"/>
</dbReference>
<feature type="binding site" evidence="8">
    <location>
        <position position="191"/>
    </location>
    <ligand>
        <name>S-adenosyl-L-methionine</name>
        <dbReference type="ChEBI" id="CHEBI:59789"/>
    </ligand>
</feature>
<feature type="binding site" evidence="8">
    <location>
        <position position="171"/>
    </location>
    <ligand>
        <name>S-adenosyl-L-methionine</name>
        <dbReference type="ChEBI" id="CHEBI:59789"/>
    </ligand>
</feature>
<dbReference type="SUPFAM" id="SSF102114">
    <property type="entry name" value="Radical SAM enzymes"/>
    <property type="match status" value="1"/>
</dbReference>
<dbReference type="SFLD" id="SFLDS00029">
    <property type="entry name" value="Radical_SAM"/>
    <property type="match status" value="1"/>
</dbReference>
<evidence type="ECO:0000256" key="8">
    <source>
        <dbReference type="PIRSR" id="PIRSR004762-2"/>
    </source>
</evidence>
<dbReference type="InterPro" id="IPR058240">
    <property type="entry name" value="rSAM_sf"/>
</dbReference>
<evidence type="ECO:0000259" key="9">
    <source>
        <dbReference type="PROSITE" id="PS51918"/>
    </source>
</evidence>
<dbReference type="SFLD" id="SFLDG01060">
    <property type="entry name" value="BATS_domain_containing"/>
    <property type="match status" value="1"/>
</dbReference>
<evidence type="ECO:0000256" key="1">
    <source>
        <dbReference type="ARBA" id="ARBA00022485"/>
    </source>
</evidence>
<proteinExistence type="predicted"/>
<dbReference type="InterPro" id="IPR010722">
    <property type="entry name" value="BATS_dom"/>
</dbReference>
<evidence type="ECO:0000256" key="3">
    <source>
        <dbReference type="ARBA" id="ARBA00022723"/>
    </source>
</evidence>
<evidence type="ECO:0000313" key="10">
    <source>
        <dbReference type="EMBL" id="MBU3852929.1"/>
    </source>
</evidence>
<dbReference type="EMBL" id="JAHLFU010000069">
    <property type="protein sequence ID" value="MBU3852929.1"/>
    <property type="molecule type" value="Genomic_DNA"/>
</dbReference>
<dbReference type="SMART" id="SM00729">
    <property type="entry name" value="Elp3"/>
    <property type="match status" value="1"/>
</dbReference>
<keyword evidence="4 7" id="KW-0408">Iron</keyword>
<protein>
    <submittedName>
        <fullName evidence="10">[FeFe] hydrogenase H-cluster radical SAM maturase HydE</fullName>
    </submittedName>
</protein>
<dbReference type="SFLD" id="SFLDG01280">
    <property type="entry name" value="HydE/PylB-like"/>
    <property type="match status" value="1"/>
</dbReference>
<keyword evidence="3" id="KW-0479">Metal-binding</keyword>
<accession>A0A9E2L6E6</accession>
<feature type="binding site" evidence="7">
    <location>
        <position position="75"/>
    </location>
    <ligand>
        <name>[4Fe-4S] cluster</name>
        <dbReference type="ChEBI" id="CHEBI:49883"/>
        <note>4Fe-4S-S-AdoMet</note>
    </ligand>
</feature>
<dbReference type="AlphaFoldDB" id="A0A9E2L6E6"/>
<evidence type="ECO:0000313" key="11">
    <source>
        <dbReference type="Proteomes" id="UP000823865"/>
    </source>
</evidence>
<evidence type="ECO:0000256" key="6">
    <source>
        <dbReference type="ARBA" id="ARBA00034078"/>
    </source>
</evidence>
<dbReference type="GO" id="GO:0042364">
    <property type="term" value="P:water-soluble vitamin biosynthetic process"/>
    <property type="evidence" value="ECO:0007669"/>
    <property type="project" value="UniProtKB-ARBA"/>
</dbReference>
<dbReference type="PIRSF" id="PIRSF004762">
    <property type="entry name" value="CHP00423"/>
    <property type="match status" value="1"/>
</dbReference>
<dbReference type="InterPro" id="IPR024021">
    <property type="entry name" value="FeFe-hyd_HydE_rSAM"/>
</dbReference>
<dbReference type="PROSITE" id="PS51918">
    <property type="entry name" value="RADICAL_SAM"/>
    <property type="match status" value="1"/>
</dbReference>
<name>A0A9E2L6E6_9BACT</name>
<dbReference type="SFLD" id="SFLDF00348">
    <property type="entry name" value="FeFe_hydrogenase_maturase_(Hyd"/>
    <property type="match status" value="1"/>
</dbReference>
<dbReference type="SMART" id="SM00876">
    <property type="entry name" value="BATS"/>
    <property type="match status" value="1"/>
</dbReference>
<organism evidence="10 11">
    <name type="scientific">Candidatus Paraprevotella stercoravium</name>
    <dbReference type="NCBI Taxonomy" id="2838725"/>
    <lineage>
        <taxon>Bacteria</taxon>
        <taxon>Pseudomonadati</taxon>
        <taxon>Bacteroidota</taxon>
        <taxon>Bacteroidia</taxon>
        <taxon>Bacteroidales</taxon>
        <taxon>Prevotellaceae</taxon>
        <taxon>Paraprevotella</taxon>
    </lineage>
</organism>
<comment type="cofactor">
    <cofactor evidence="7">
        <name>[4Fe-4S] cluster</name>
        <dbReference type="ChEBI" id="CHEBI:49883"/>
    </cofactor>
    <text evidence="7">Binds 1 [4Fe-4S] cluster. The cluster is coordinated with 3 cysteines and an exchangeable S-adenosyl-L-methionine.</text>
</comment>
<feature type="binding site" evidence="8">
    <location>
        <position position="146"/>
    </location>
    <ligand>
        <name>(3R)-3-methyl-D-ornithine</name>
        <dbReference type="ChEBI" id="CHEBI:64642"/>
    </ligand>
</feature>
<dbReference type="PANTHER" id="PTHR43726">
    <property type="entry name" value="3-METHYLORNITHINE SYNTHASE"/>
    <property type="match status" value="1"/>
</dbReference>
<reference evidence="10" key="2">
    <citation type="submission" date="2021-04" db="EMBL/GenBank/DDBJ databases">
        <authorList>
            <person name="Gilroy R."/>
        </authorList>
    </citation>
    <scope>NUCLEOTIDE SEQUENCE</scope>
    <source>
        <strain evidence="10">G3-2149</strain>
    </source>
</reference>
<keyword evidence="1 7" id="KW-0004">4Fe-4S</keyword>
<keyword evidence="2 7" id="KW-0949">S-adenosyl-L-methionine</keyword>
<gene>
    <name evidence="10" type="primary">hydE</name>
    <name evidence="10" type="ORF">H9789_03735</name>
</gene>
<dbReference type="NCBIfam" id="TIGR03956">
    <property type="entry name" value="rSAM_HydE"/>
    <property type="match status" value="1"/>
</dbReference>
<evidence type="ECO:0000256" key="5">
    <source>
        <dbReference type="ARBA" id="ARBA00023014"/>
    </source>
</evidence>
<feature type="binding site" evidence="7">
    <location>
        <position position="71"/>
    </location>
    <ligand>
        <name>[4Fe-4S] cluster</name>
        <dbReference type="ChEBI" id="CHEBI:49883"/>
        <note>4Fe-4S-S-AdoMet</note>
    </ligand>
</feature>
<dbReference type="CDD" id="cd01335">
    <property type="entry name" value="Radical_SAM"/>
    <property type="match status" value="1"/>
</dbReference>
<keyword evidence="5 7" id="KW-0411">Iron-sulfur</keyword>
<sequence>MYDPINDSVLEAWVAALGKGQSLGRTDYLRLLSLSDRDQLAWVMGQARAVADREFGRGVYIRGLIEISNHCKNGCYYCGIRNANACVERYRLSAEDIMDCCRQGYELGFRTFVLQGGEDPFQDDDWLCDVIAMIKEKYPDCALTLSVGERSEQAYERFRSAGADRYLLRHETANAVHYSMLHPASMSFENRMRCLRTLKALGFQTGAGMMVGSPGQTLECLVDDLLFLEALEPQMIGMGPFIPAPNTPFANEPAGSVPLTLLLLSVLRLRFPRVLLPATTALSTLDPQGQEKGLMAGANVIMPNLSPLTVRRKYALYADKKYLGNEAAEQIGSLDEKLKRIGFHISYERGDFKP</sequence>
<dbReference type="InterPro" id="IPR007197">
    <property type="entry name" value="rSAM"/>
</dbReference>
<dbReference type="InterPro" id="IPR013785">
    <property type="entry name" value="Aldolase_TIM"/>
</dbReference>
<dbReference type="Proteomes" id="UP000823865">
    <property type="component" value="Unassembled WGS sequence"/>
</dbReference>
<feature type="domain" description="Radical SAM core" evidence="9">
    <location>
        <begin position="57"/>
        <end position="279"/>
    </location>
</feature>
<comment type="caution">
    <text evidence="10">The sequence shown here is derived from an EMBL/GenBank/DDBJ whole genome shotgun (WGS) entry which is preliminary data.</text>
</comment>
<dbReference type="InterPro" id="IPR034422">
    <property type="entry name" value="HydE/PylB-like"/>
</dbReference>
<dbReference type="GO" id="GO:0016740">
    <property type="term" value="F:transferase activity"/>
    <property type="evidence" value="ECO:0007669"/>
    <property type="project" value="TreeGrafter"/>
</dbReference>
<dbReference type="SFLD" id="SFLDG01082">
    <property type="entry name" value="B12-binding_domain_containing"/>
    <property type="match status" value="1"/>
</dbReference>
<dbReference type="PANTHER" id="PTHR43726:SF1">
    <property type="entry name" value="BIOTIN SYNTHASE"/>
    <property type="match status" value="1"/>
</dbReference>
<reference evidence="10" key="1">
    <citation type="journal article" date="2021" name="PeerJ">
        <title>Extensive microbial diversity within the chicken gut microbiome revealed by metagenomics and culture.</title>
        <authorList>
            <person name="Gilroy R."/>
            <person name="Ravi A."/>
            <person name="Getino M."/>
            <person name="Pursley I."/>
            <person name="Horton D.L."/>
            <person name="Alikhan N.F."/>
            <person name="Baker D."/>
            <person name="Gharbi K."/>
            <person name="Hall N."/>
            <person name="Watson M."/>
            <person name="Adriaenssens E.M."/>
            <person name="Foster-Nyarko E."/>
            <person name="Jarju S."/>
            <person name="Secka A."/>
            <person name="Antonio M."/>
            <person name="Oren A."/>
            <person name="Chaudhuri R.R."/>
            <person name="La Ragione R."/>
            <person name="Hildebrand F."/>
            <person name="Pallen M.J."/>
        </authorList>
    </citation>
    <scope>NUCLEOTIDE SEQUENCE</scope>
    <source>
        <strain evidence="10">G3-2149</strain>
    </source>
</reference>
<evidence type="ECO:0000256" key="7">
    <source>
        <dbReference type="PIRSR" id="PIRSR004762-1"/>
    </source>
</evidence>
<dbReference type="Pfam" id="PF04055">
    <property type="entry name" value="Radical_SAM"/>
    <property type="match status" value="1"/>
</dbReference>
<dbReference type="GO" id="GO:0051539">
    <property type="term" value="F:4 iron, 4 sulfur cluster binding"/>
    <property type="evidence" value="ECO:0007669"/>
    <property type="project" value="UniProtKB-KW"/>
</dbReference>
<comment type="cofactor">
    <cofactor evidence="6">
        <name>[2Fe-2S] cluster</name>
        <dbReference type="ChEBI" id="CHEBI:190135"/>
    </cofactor>
</comment>
<evidence type="ECO:0000256" key="4">
    <source>
        <dbReference type="ARBA" id="ARBA00023004"/>
    </source>
</evidence>
<dbReference type="InterPro" id="IPR006638">
    <property type="entry name" value="Elp3/MiaA/NifB-like_rSAM"/>
</dbReference>
<evidence type="ECO:0000256" key="2">
    <source>
        <dbReference type="ARBA" id="ARBA00022691"/>
    </source>
</evidence>
<dbReference type="GO" id="GO:0046872">
    <property type="term" value="F:metal ion binding"/>
    <property type="evidence" value="ECO:0007669"/>
    <property type="project" value="UniProtKB-KW"/>
</dbReference>